<keyword evidence="8 15" id="KW-0472">Membrane</keyword>
<dbReference type="OrthoDB" id="5984008at2759"/>
<evidence type="ECO:0000259" key="17">
    <source>
        <dbReference type="SMART" id="SM00079"/>
    </source>
</evidence>
<dbReference type="InterPro" id="IPR015683">
    <property type="entry name" value="Ionotropic_Glu_rcpt"/>
</dbReference>
<sequence>MAGKMFQALVIVCATILMWTTYSNGSSTIIVGGVFDRIRDFGFERGIISHNTQKNKTSAFQFMAYVYPALLEDTFNVTRRLCTLYAQNTLITGGHSKQVCLPTFQSYANYFLIPYVTVSQSKSDMGLTIGPSDYLVSMMPSLVPPVEDCVKYFKWDKFAYVYSSAEGLQRYQTLSLKFPPRKYDIMVRRVGSEVETRRLLKSFRDSGRHRIIFDTSANDTVLVLKQANVLGMITSSFHYIFLDLDLADVNMDNFLFGGLNVTGFQLVNKTDPYYKNLELMWYKRQAYLRQGNTTFDPSQDNSAMGYPKLKTMSALTYDVTRVFWETISMLKKNKRLPILTVRGARSCSNPGFKKIPQDKDVLEYIKMLSLKSATGNIEFDENGERANYTLRVLGLKPSGLQEVGTWLPNANPRLTIKGEDKQNFLQDINKTFIITSLFERPFMMLKNEKDRTPGNGMYEGYCMDLLKAINDHHPFRFIIRVRNDSAYGSANENGTWDGMVSELINKEADIAVAPLTINSERERVIDFTKPYMSLGVSIMIKKPQNTRPSVFSFMHPLSYEIWLSIIFAYLGVSVVLFLVSRFSPDEWYTVEQGTLSSAPSTEGEIDRVEPRDKKANNFGIQNSLWFSMGALMQQGCEVSPRCLSGRIVGGVWWFFTLIIISSYTANLAAFLTVERMSTPINSAEDLVKRKDISYGIQGGGATEVFFSSSKIPLYMTMWKSMSSAQPSPITNSSAQGIERVRHANGKYAFLLESTMNEYSNQQKPCDTMKVGSNLDSKSYGIGVARDLTLLRDELTLAILQLGEDGVLDNLKKKWWYDKGECEPQSESMDQASALSLSNVAGIFYILVVGMGVAMGVALTEFYWRTRAQSNKEKISLSNALKAKIRMSVTGEKGMPTYPIMRQVNPMACEKALLSKDRESPSAIRRGQTSV</sequence>
<dbReference type="GO" id="GO:0004971">
    <property type="term" value="F:AMPA glutamate receptor activity"/>
    <property type="evidence" value="ECO:0000318"/>
    <property type="project" value="GO_Central"/>
</dbReference>
<dbReference type="Pfam" id="PF01094">
    <property type="entry name" value="ANF_receptor"/>
    <property type="match status" value="1"/>
</dbReference>
<evidence type="ECO:0000259" key="18">
    <source>
        <dbReference type="SMART" id="SM00918"/>
    </source>
</evidence>
<dbReference type="SUPFAM" id="SSF53822">
    <property type="entry name" value="Periplasmic binding protein-like I"/>
    <property type="match status" value="1"/>
</dbReference>
<dbReference type="GO" id="GO:0005886">
    <property type="term" value="C:plasma membrane"/>
    <property type="evidence" value="ECO:0000318"/>
    <property type="project" value="GO_Central"/>
</dbReference>
<dbReference type="FunFam" id="1.10.287.70:FF:000067">
    <property type="entry name" value="glutamate receptor 2 isoform X1"/>
    <property type="match status" value="1"/>
</dbReference>
<dbReference type="Pfam" id="PF00060">
    <property type="entry name" value="Lig_chan"/>
    <property type="match status" value="1"/>
</dbReference>
<dbReference type="Proteomes" id="UP000007110">
    <property type="component" value="Unassembled WGS sequence"/>
</dbReference>
<dbReference type="SMART" id="SM00079">
    <property type="entry name" value="PBPe"/>
    <property type="match status" value="1"/>
</dbReference>
<feature type="transmembrane region" description="Helical" evidence="15">
    <location>
        <begin position="842"/>
        <end position="863"/>
    </location>
</feature>
<dbReference type="InterPro" id="IPR028082">
    <property type="entry name" value="Peripla_BP_I"/>
</dbReference>
<feature type="transmembrane region" description="Helical" evidence="15">
    <location>
        <begin position="561"/>
        <end position="579"/>
    </location>
</feature>
<evidence type="ECO:0000256" key="5">
    <source>
        <dbReference type="ARBA" id="ARBA00022989"/>
    </source>
</evidence>
<evidence type="ECO:0000256" key="7">
    <source>
        <dbReference type="ARBA" id="ARBA00023065"/>
    </source>
</evidence>
<keyword evidence="6" id="KW-0770">Synapse</keyword>
<dbReference type="FunFam" id="3.40.190.10:FF:000060">
    <property type="entry name" value="Glutamate receptor ionotropic, kainate 1"/>
    <property type="match status" value="1"/>
</dbReference>
<dbReference type="SUPFAM" id="SSF53850">
    <property type="entry name" value="Periplasmic binding protein-like II"/>
    <property type="match status" value="1"/>
</dbReference>
<dbReference type="PANTHER" id="PTHR18966">
    <property type="entry name" value="IONOTROPIC GLUTAMATE RECEPTOR"/>
    <property type="match status" value="1"/>
</dbReference>
<keyword evidence="1" id="KW-0813">Transport</keyword>
<keyword evidence="10" id="KW-0325">Glycoprotein</keyword>
<evidence type="ECO:0000256" key="9">
    <source>
        <dbReference type="ARBA" id="ARBA00023170"/>
    </source>
</evidence>
<evidence type="ECO:0000256" key="4">
    <source>
        <dbReference type="ARBA" id="ARBA00022729"/>
    </source>
</evidence>
<dbReference type="EnsemblMetazoa" id="XM_030980194">
    <property type="protein sequence ID" value="XP_030836054"/>
    <property type="gene ID" value="LOC115922114"/>
</dbReference>
<accession>A0A7M7NI13</accession>
<dbReference type="Gene3D" id="1.10.287.70">
    <property type="match status" value="1"/>
</dbReference>
<dbReference type="GO" id="GO:0035249">
    <property type="term" value="P:synaptic transmission, glutamatergic"/>
    <property type="evidence" value="ECO:0000318"/>
    <property type="project" value="GO_Central"/>
</dbReference>
<evidence type="ECO:0000256" key="2">
    <source>
        <dbReference type="ARBA" id="ARBA00022475"/>
    </source>
</evidence>
<keyword evidence="4 16" id="KW-0732">Signal</keyword>
<reference evidence="20" key="1">
    <citation type="submission" date="2015-02" db="EMBL/GenBank/DDBJ databases">
        <title>Genome sequencing for Strongylocentrotus purpuratus.</title>
        <authorList>
            <person name="Murali S."/>
            <person name="Liu Y."/>
            <person name="Vee V."/>
            <person name="English A."/>
            <person name="Wang M."/>
            <person name="Skinner E."/>
            <person name="Han Y."/>
            <person name="Muzny D.M."/>
            <person name="Worley K.C."/>
            <person name="Gibbs R.A."/>
        </authorList>
    </citation>
    <scope>NUCLEOTIDE SEQUENCE</scope>
</reference>
<evidence type="ECO:0000313" key="20">
    <source>
        <dbReference type="Proteomes" id="UP000007110"/>
    </source>
</evidence>
<dbReference type="KEGG" id="spu:115922114"/>
<dbReference type="RefSeq" id="XP_030836054.1">
    <property type="nucleotide sequence ID" value="XM_030980194.1"/>
</dbReference>
<feature type="domain" description="Ionotropic glutamate receptor C-terminal" evidence="17">
    <location>
        <begin position="431"/>
        <end position="817"/>
    </location>
</feature>
<dbReference type="OMA" id="WSYMRGA"/>
<comment type="subcellular location">
    <subcellularLocation>
        <location evidence="14">Postsynaptic cell membrane</location>
        <topology evidence="14">Multi-pass membrane protein</topology>
    </subcellularLocation>
</comment>
<dbReference type="InterPro" id="IPR019594">
    <property type="entry name" value="Glu/Gly-bd"/>
</dbReference>
<evidence type="ECO:0000313" key="19">
    <source>
        <dbReference type="EnsemblMetazoa" id="XP_030836054"/>
    </source>
</evidence>
<keyword evidence="20" id="KW-1185">Reference proteome</keyword>
<dbReference type="GO" id="GO:0098839">
    <property type="term" value="C:postsynaptic density membrane"/>
    <property type="evidence" value="ECO:0000318"/>
    <property type="project" value="GO_Central"/>
</dbReference>
<dbReference type="FunCoup" id="A0A7M7NI13">
    <property type="interactions" value="271"/>
</dbReference>
<evidence type="ECO:0000256" key="12">
    <source>
        <dbReference type="ARBA" id="ARBA00023286"/>
    </source>
</evidence>
<feature type="transmembrane region" description="Helical" evidence="15">
    <location>
        <begin position="651"/>
        <end position="673"/>
    </location>
</feature>
<evidence type="ECO:0000256" key="11">
    <source>
        <dbReference type="ARBA" id="ARBA00023257"/>
    </source>
</evidence>
<feature type="domain" description="Ionotropic glutamate receptor L-glutamate and glycine-binding" evidence="18">
    <location>
        <begin position="441"/>
        <end position="505"/>
    </location>
</feature>
<protein>
    <submittedName>
        <fullName evidence="19">Uncharacterized protein</fullName>
    </submittedName>
</protein>
<evidence type="ECO:0000256" key="3">
    <source>
        <dbReference type="ARBA" id="ARBA00022692"/>
    </source>
</evidence>
<dbReference type="FunFam" id="3.40.190.10:FF:000001">
    <property type="entry name" value="Glutamate receptor ionotropic, kainate 2"/>
    <property type="match status" value="1"/>
</dbReference>
<keyword evidence="13" id="KW-0407">Ion channel</keyword>
<evidence type="ECO:0000256" key="6">
    <source>
        <dbReference type="ARBA" id="ARBA00023018"/>
    </source>
</evidence>
<keyword evidence="11" id="KW-0628">Postsynaptic cell membrane</keyword>
<dbReference type="GO" id="GO:0032281">
    <property type="term" value="C:AMPA glutamate receptor complex"/>
    <property type="evidence" value="ECO:0000318"/>
    <property type="project" value="GO_Central"/>
</dbReference>
<evidence type="ECO:0000256" key="14">
    <source>
        <dbReference type="ARBA" id="ARBA00034104"/>
    </source>
</evidence>
<dbReference type="AlphaFoldDB" id="A0A7M7NI13"/>
<evidence type="ECO:0000256" key="16">
    <source>
        <dbReference type="SAM" id="SignalP"/>
    </source>
</evidence>
<dbReference type="GO" id="GO:1904315">
    <property type="term" value="F:transmitter-gated monoatomic ion channel activity involved in regulation of postsynaptic membrane potential"/>
    <property type="evidence" value="ECO:0000318"/>
    <property type="project" value="GO_Central"/>
</dbReference>
<evidence type="ECO:0000256" key="1">
    <source>
        <dbReference type="ARBA" id="ARBA00022448"/>
    </source>
</evidence>
<evidence type="ECO:0000256" key="15">
    <source>
        <dbReference type="SAM" id="Phobius"/>
    </source>
</evidence>
<dbReference type="InterPro" id="IPR001828">
    <property type="entry name" value="ANF_lig-bd_rcpt"/>
</dbReference>
<keyword evidence="7" id="KW-0406">Ion transport</keyword>
<dbReference type="Pfam" id="PF10613">
    <property type="entry name" value="Lig_chan-Glu_bd"/>
    <property type="match status" value="1"/>
</dbReference>
<dbReference type="Gene3D" id="3.40.50.2300">
    <property type="match status" value="2"/>
</dbReference>
<dbReference type="InParanoid" id="A0A7M7NI13"/>
<keyword evidence="2" id="KW-1003">Cell membrane</keyword>
<dbReference type="Gene3D" id="3.40.190.10">
    <property type="entry name" value="Periplasmic binding protein-like II"/>
    <property type="match status" value="2"/>
</dbReference>
<dbReference type="InterPro" id="IPR001320">
    <property type="entry name" value="Iontro_rcpt_C"/>
</dbReference>
<dbReference type="SMART" id="SM00918">
    <property type="entry name" value="Lig_chan-Glu_bd"/>
    <property type="match status" value="1"/>
</dbReference>
<keyword evidence="3 15" id="KW-0812">Transmembrane</keyword>
<name>A0A7M7NI13_STRPU</name>
<dbReference type="GO" id="GO:0043197">
    <property type="term" value="C:dendritic spine"/>
    <property type="evidence" value="ECO:0000318"/>
    <property type="project" value="GO_Central"/>
</dbReference>
<feature type="chain" id="PRO_5029586378" evidence="16">
    <location>
        <begin position="26"/>
        <end position="930"/>
    </location>
</feature>
<organism evidence="19 20">
    <name type="scientific">Strongylocentrotus purpuratus</name>
    <name type="common">Purple sea urchin</name>
    <dbReference type="NCBI Taxonomy" id="7668"/>
    <lineage>
        <taxon>Eukaryota</taxon>
        <taxon>Metazoa</taxon>
        <taxon>Echinodermata</taxon>
        <taxon>Eleutherozoa</taxon>
        <taxon>Echinozoa</taxon>
        <taxon>Echinoidea</taxon>
        <taxon>Euechinoidea</taxon>
        <taxon>Echinacea</taxon>
        <taxon>Camarodonta</taxon>
        <taxon>Echinidea</taxon>
        <taxon>Strongylocentrotidae</taxon>
        <taxon>Strongylocentrotus</taxon>
    </lineage>
</organism>
<proteinExistence type="predicted"/>
<feature type="signal peptide" evidence="16">
    <location>
        <begin position="1"/>
        <end position="25"/>
    </location>
</feature>
<evidence type="ECO:0000256" key="10">
    <source>
        <dbReference type="ARBA" id="ARBA00023180"/>
    </source>
</evidence>
<keyword evidence="5 15" id="KW-1133">Transmembrane helix</keyword>
<evidence type="ECO:0000256" key="8">
    <source>
        <dbReference type="ARBA" id="ARBA00023136"/>
    </source>
</evidence>
<keyword evidence="9" id="KW-0675">Receptor</keyword>
<dbReference type="GeneID" id="115922114"/>
<evidence type="ECO:0000256" key="13">
    <source>
        <dbReference type="ARBA" id="ARBA00023303"/>
    </source>
</evidence>
<reference evidence="19" key="2">
    <citation type="submission" date="2021-01" db="UniProtKB">
        <authorList>
            <consortium name="EnsemblMetazoa"/>
        </authorList>
    </citation>
    <scope>IDENTIFICATION</scope>
</reference>
<dbReference type="GO" id="GO:0050804">
    <property type="term" value="P:modulation of chemical synaptic transmission"/>
    <property type="evidence" value="ECO:0000318"/>
    <property type="project" value="GO_Central"/>
</dbReference>
<keyword evidence="12" id="KW-1071">Ligand-gated ion channel</keyword>